<dbReference type="GeneID" id="4620012"/>
<protein>
    <submittedName>
        <fullName evidence="1">ADL224Cp</fullName>
    </submittedName>
</protein>
<name>Q75AZ4_EREGS</name>
<gene>
    <name evidence="1" type="ORF">AGOS_ADL224C</name>
</gene>
<proteinExistence type="predicted"/>
<keyword evidence="2" id="KW-1185">Reference proteome</keyword>
<dbReference type="RefSeq" id="NP_983872.1">
    <property type="nucleotide sequence ID" value="NM_209225.1"/>
</dbReference>
<dbReference type="PANTHER" id="PTHR28015:SF1">
    <property type="entry name" value="ATP SYNTHASE ASSEMBLY FACTOR FMC1, MITOCHONDRIAL"/>
    <property type="match status" value="1"/>
</dbReference>
<dbReference type="GO" id="GO:0005759">
    <property type="term" value="C:mitochondrial matrix"/>
    <property type="evidence" value="ECO:0000318"/>
    <property type="project" value="GO_Central"/>
</dbReference>
<dbReference type="KEGG" id="ago:AGOS_ADL224C"/>
<dbReference type="PANTHER" id="PTHR28015">
    <property type="entry name" value="ATP SYNTHASE ASSEMBLY FACTOR FMC1, MITOCHONDRIAL"/>
    <property type="match status" value="1"/>
</dbReference>
<organism evidence="1 2">
    <name type="scientific">Eremothecium gossypii (strain ATCC 10895 / CBS 109.51 / FGSC 9923 / NRRL Y-1056)</name>
    <name type="common">Yeast</name>
    <name type="synonym">Ashbya gossypii</name>
    <dbReference type="NCBI Taxonomy" id="284811"/>
    <lineage>
        <taxon>Eukaryota</taxon>
        <taxon>Fungi</taxon>
        <taxon>Dikarya</taxon>
        <taxon>Ascomycota</taxon>
        <taxon>Saccharomycotina</taxon>
        <taxon>Saccharomycetes</taxon>
        <taxon>Saccharomycetales</taxon>
        <taxon>Saccharomycetaceae</taxon>
        <taxon>Eremothecium</taxon>
    </lineage>
</organism>
<dbReference type="HOGENOM" id="CLU_128881_1_0_1"/>
<dbReference type="eggNOG" id="ENOG502SD6J">
    <property type="taxonomic scope" value="Eukaryota"/>
</dbReference>
<dbReference type="InterPro" id="IPR039196">
    <property type="entry name" value="Fmc1"/>
</dbReference>
<dbReference type="OMA" id="HRVGFEL"/>
<dbReference type="InParanoid" id="Q75AZ4"/>
<accession>Q75AZ4</accession>
<sequence>MSAYTSLVSGYRGLLRTLVRCGRRSRLEQAQQDAKKQIAVHTYRRMQLVREQQQVADPAERARINAQLAALAKNVQALKAAETGRSHELLFYPRAAELRALLLAPAEGPALERRAEHLAEVSGFVVNQHQYAELVERYNPGLRMSQEEKVKRTAAKVGLRVPDAE</sequence>
<evidence type="ECO:0000313" key="1">
    <source>
        <dbReference type="EMBL" id="AAS51696.1"/>
    </source>
</evidence>
<dbReference type="GO" id="GO:0033615">
    <property type="term" value="P:mitochondrial proton-transporting ATP synthase complex assembly"/>
    <property type="evidence" value="ECO:0000318"/>
    <property type="project" value="GO_Central"/>
</dbReference>
<reference evidence="1 2" key="1">
    <citation type="journal article" date="2004" name="Science">
        <title>The Ashbya gossypii genome as a tool for mapping the ancient Saccharomyces cerevisiae genome.</title>
        <authorList>
            <person name="Dietrich F.S."/>
            <person name="Voegeli S."/>
            <person name="Brachat S."/>
            <person name="Lerch A."/>
            <person name="Gates K."/>
            <person name="Steiner S."/>
            <person name="Mohr C."/>
            <person name="Pohlmann R."/>
            <person name="Luedi P."/>
            <person name="Choi S."/>
            <person name="Wing R.A."/>
            <person name="Flavier A."/>
            <person name="Gaffney T.D."/>
            <person name="Philippsen P."/>
        </authorList>
    </citation>
    <scope>NUCLEOTIDE SEQUENCE [LARGE SCALE GENOMIC DNA]</scope>
    <source>
        <strain evidence="2">ATCC 10895 / CBS 109.51 / FGSC 9923 / NRRL Y-1056</strain>
    </source>
</reference>
<dbReference type="Pfam" id="PF13233">
    <property type="entry name" value="Complex1_LYR_2"/>
    <property type="match status" value="1"/>
</dbReference>
<evidence type="ECO:0000313" key="2">
    <source>
        <dbReference type="Proteomes" id="UP000000591"/>
    </source>
</evidence>
<dbReference type="STRING" id="284811.Q75AZ4"/>
<dbReference type="OrthoDB" id="15893at2759"/>
<dbReference type="FunCoup" id="Q75AZ4">
    <property type="interactions" value="93"/>
</dbReference>
<dbReference type="Proteomes" id="UP000000591">
    <property type="component" value="Chromosome IV"/>
</dbReference>
<reference evidence="2" key="2">
    <citation type="journal article" date="2013" name="G3 (Bethesda)">
        <title>Genomes of Ashbya fungi isolated from insects reveal four mating-type loci, numerous translocations, lack of transposons, and distinct gene duplications.</title>
        <authorList>
            <person name="Dietrich F.S."/>
            <person name="Voegeli S."/>
            <person name="Kuo S."/>
            <person name="Philippsen P."/>
        </authorList>
    </citation>
    <scope>GENOME REANNOTATION</scope>
    <source>
        <strain evidence="2">ATCC 10895 / CBS 109.51 / FGSC 9923 / NRRL Y-1056</strain>
    </source>
</reference>
<dbReference type="EMBL" id="AE016817">
    <property type="protein sequence ID" value="AAS51696.1"/>
    <property type="molecule type" value="Genomic_DNA"/>
</dbReference>
<dbReference type="AlphaFoldDB" id="Q75AZ4"/>